<accession>A0A545SPR9</accession>
<feature type="transmembrane region" description="Helical" evidence="1">
    <location>
        <begin position="92"/>
        <end position="112"/>
    </location>
</feature>
<dbReference type="EMBL" id="VHSG01000037">
    <property type="protein sequence ID" value="TQV66973.1"/>
    <property type="molecule type" value="Genomic_DNA"/>
</dbReference>
<evidence type="ECO:0000313" key="3">
    <source>
        <dbReference type="EMBL" id="TQV66973.1"/>
    </source>
</evidence>
<dbReference type="AlphaFoldDB" id="A0A545SPR9"/>
<evidence type="ECO:0000256" key="1">
    <source>
        <dbReference type="SAM" id="Phobius"/>
    </source>
</evidence>
<sequence>MNEDILIPIAAFASFAAIVITYFAYNSKHKIEVQNTIRKVLDKGDNLTPELLQKLGTYNSPRVMDLRKGLALCAIGAAALLAGGVVDELRTGIAFGVFPLLLGIAFLTVWRLNRYDD</sequence>
<keyword evidence="1" id="KW-0472">Membrane</keyword>
<gene>
    <name evidence="3" type="ORF">FKG94_26255</name>
</gene>
<keyword evidence="1" id="KW-0812">Transmembrane</keyword>
<dbReference type="Pfam" id="PF19762">
    <property type="entry name" value="DUF6249"/>
    <property type="match status" value="1"/>
</dbReference>
<protein>
    <recommendedName>
        <fullName evidence="2">DUF6249 domain-containing protein</fullName>
    </recommendedName>
</protein>
<keyword evidence="1" id="KW-1133">Transmembrane helix</keyword>
<feature type="transmembrane region" description="Helical" evidence="1">
    <location>
        <begin position="69"/>
        <end position="86"/>
    </location>
</feature>
<name>A0A545SPR9_9GAMM</name>
<evidence type="ECO:0000313" key="4">
    <source>
        <dbReference type="Proteomes" id="UP000319732"/>
    </source>
</evidence>
<dbReference type="Proteomes" id="UP000319732">
    <property type="component" value="Unassembled WGS sequence"/>
</dbReference>
<dbReference type="OrthoDB" id="5737184at2"/>
<evidence type="ECO:0000259" key="2">
    <source>
        <dbReference type="Pfam" id="PF19762"/>
    </source>
</evidence>
<organism evidence="3 4">
    <name type="scientific">Exilibacterium tricleocarpae</name>
    <dbReference type="NCBI Taxonomy" id="2591008"/>
    <lineage>
        <taxon>Bacteria</taxon>
        <taxon>Pseudomonadati</taxon>
        <taxon>Pseudomonadota</taxon>
        <taxon>Gammaproteobacteria</taxon>
        <taxon>Cellvibrionales</taxon>
        <taxon>Cellvibrionaceae</taxon>
        <taxon>Exilibacterium</taxon>
    </lineage>
</organism>
<reference evidence="3 4" key="1">
    <citation type="submission" date="2019-06" db="EMBL/GenBank/DDBJ databases">
        <title>Whole genome sequence for Cellvibrionaceae sp. R142.</title>
        <authorList>
            <person name="Wang G."/>
        </authorList>
    </citation>
    <scope>NUCLEOTIDE SEQUENCE [LARGE SCALE GENOMIC DNA]</scope>
    <source>
        <strain evidence="3 4">R142</strain>
    </source>
</reference>
<keyword evidence="4" id="KW-1185">Reference proteome</keyword>
<comment type="caution">
    <text evidence="3">The sequence shown here is derived from an EMBL/GenBank/DDBJ whole genome shotgun (WGS) entry which is preliminary data.</text>
</comment>
<feature type="domain" description="DUF6249" evidence="2">
    <location>
        <begin position="5"/>
        <end position="114"/>
    </location>
</feature>
<dbReference type="RefSeq" id="WP_142929922.1">
    <property type="nucleotide sequence ID" value="NZ_ML660113.1"/>
</dbReference>
<proteinExistence type="predicted"/>
<dbReference type="InterPro" id="IPR046216">
    <property type="entry name" value="DUF6249"/>
</dbReference>
<feature type="transmembrane region" description="Helical" evidence="1">
    <location>
        <begin position="6"/>
        <end position="25"/>
    </location>
</feature>